<protein>
    <submittedName>
        <fullName evidence="1">LmbE family N-acetylglucosaminyl deacetylase</fullName>
    </submittedName>
</protein>
<dbReference type="Gene3D" id="3.40.50.10320">
    <property type="entry name" value="LmbE-like"/>
    <property type="match status" value="1"/>
</dbReference>
<evidence type="ECO:0000313" key="2">
    <source>
        <dbReference type="Proteomes" id="UP000770785"/>
    </source>
</evidence>
<evidence type="ECO:0000313" key="1">
    <source>
        <dbReference type="EMBL" id="NJC28165.1"/>
    </source>
</evidence>
<dbReference type="Proteomes" id="UP000770785">
    <property type="component" value="Unassembled WGS sequence"/>
</dbReference>
<dbReference type="RefSeq" id="WP_168039922.1">
    <property type="nucleotide sequence ID" value="NZ_JAATJH010000009.1"/>
</dbReference>
<dbReference type="SUPFAM" id="SSF102588">
    <property type="entry name" value="LmbE-like"/>
    <property type="match status" value="1"/>
</dbReference>
<comment type="caution">
    <text evidence="1">The sequence shown here is derived from an EMBL/GenBank/DDBJ whole genome shotgun (WGS) entry which is preliminary data.</text>
</comment>
<organism evidence="1 2">
    <name type="scientific">Neolewinella antarctica</name>
    <dbReference type="NCBI Taxonomy" id="442734"/>
    <lineage>
        <taxon>Bacteria</taxon>
        <taxon>Pseudomonadati</taxon>
        <taxon>Bacteroidota</taxon>
        <taxon>Saprospiria</taxon>
        <taxon>Saprospirales</taxon>
        <taxon>Lewinellaceae</taxon>
        <taxon>Neolewinella</taxon>
    </lineage>
</organism>
<dbReference type="InterPro" id="IPR024078">
    <property type="entry name" value="LmbE-like_dom_sf"/>
</dbReference>
<dbReference type="Pfam" id="PF02585">
    <property type="entry name" value="PIG-L"/>
    <property type="match status" value="1"/>
</dbReference>
<sequence length="241" mass="27050">MILALSPHLDDAVFSVGGYLHQQVLAPRQSTELAHAPRSRVQCVTVFTSSVLGPTGFALACQLDKGLAPEVDYMDLRRAEDRAACEHLGVGWEHLDFREAPHRGYDSAPALFTGIRATDDLDTDRLLTELRERIERLKPNEVLYPFGAGNHVDHLQLIAAVETLKPAFPGVRFRQYYDMPYARNFSERYPELGREVAGIELADDVFSRKVAACNQYTTQVAFQFGGQERIAEVLGQLEFLR</sequence>
<keyword evidence="2" id="KW-1185">Reference proteome</keyword>
<proteinExistence type="predicted"/>
<dbReference type="EMBL" id="JAATJH010000009">
    <property type="protein sequence ID" value="NJC28165.1"/>
    <property type="molecule type" value="Genomic_DNA"/>
</dbReference>
<dbReference type="InterPro" id="IPR003737">
    <property type="entry name" value="GlcNAc_PI_deacetylase-related"/>
</dbReference>
<reference evidence="1 2" key="1">
    <citation type="submission" date="2020-03" db="EMBL/GenBank/DDBJ databases">
        <title>Genomic Encyclopedia of Type Strains, Phase IV (KMG-IV): sequencing the most valuable type-strain genomes for metagenomic binning, comparative biology and taxonomic classification.</title>
        <authorList>
            <person name="Goeker M."/>
        </authorList>
    </citation>
    <scope>NUCLEOTIDE SEQUENCE [LARGE SCALE GENOMIC DNA]</scope>
    <source>
        <strain evidence="1 2">DSM 105096</strain>
    </source>
</reference>
<accession>A0ABX0XFS0</accession>
<gene>
    <name evidence="1" type="ORF">GGR27_003686</name>
</gene>
<name>A0ABX0XFS0_9BACT</name>